<organism evidence="2 3">
    <name type="scientific">Mugilogobius chulae</name>
    <name type="common">yellowstripe goby</name>
    <dbReference type="NCBI Taxonomy" id="88201"/>
    <lineage>
        <taxon>Eukaryota</taxon>
        <taxon>Metazoa</taxon>
        <taxon>Chordata</taxon>
        <taxon>Craniata</taxon>
        <taxon>Vertebrata</taxon>
        <taxon>Euteleostomi</taxon>
        <taxon>Actinopterygii</taxon>
        <taxon>Neopterygii</taxon>
        <taxon>Teleostei</taxon>
        <taxon>Neoteleostei</taxon>
        <taxon>Acanthomorphata</taxon>
        <taxon>Gobiaria</taxon>
        <taxon>Gobiiformes</taxon>
        <taxon>Gobioidei</taxon>
        <taxon>Gobiidae</taxon>
        <taxon>Gobionellinae</taxon>
        <taxon>Mugilogobius</taxon>
    </lineage>
</organism>
<sequence length="88" mass="10162">MNRLWSPNSEHIYVCSAHFVSGKKSSDSHYEPEPVLFPDVGDLRDEEDFINSSETETLSIEKSEQELLHDEIANLRREKDESLKELLA</sequence>
<name>A0AAW0MW38_9GOBI</name>
<protein>
    <submittedName>
        <fullName evidence="2">Uncharacterized protein</fullName>
    </submittedName>
</protein>
<dbReference type="EMBL" id="JBBPFD010000020">
    <property type="protein sequence ID" value="KAK7883995.1"/>
    <property type="molecule type" value="Genomic_DNA"/>
</dbReference>
<comment type="caution">
    <text evidence="2">The sequence shown here is derived from an EMBL/GenBank/DDBJ whole genome shotgun (WGS) entry which is preliminary data.</text>
</comment>
<keyword evidence="3" id="KW-1185">Reference proteome</keyword>
<evidence type="ECO:0000313" key="2">
    <source>
        <dbReference type="EMBL" id="KAK7883995.1"/>
    </source>
</evidence>
<reference evidence="3" key="1">
    <citation type="submission" date="2024-04" db="EMBL/GenBank/DDBJ databases">
        <title>Salinicola lusitanus LLJ914,a marine bacterium isolated from the Okinawa Trough.</title>
        <authorList>
            <person name="Li J."/>
        </authorList>
    </citation>
    <scope>NUCLEOTIDE SEQUENCE [LARGE SCALE GENOMIC DNA]</scope>
</reference>
<feature type="coiled-coil region" evidence="1">
    <location>
        <begin position="58"/>
        <end position="85"/>
    </location>
</feature>
<evidence type="ECO:0000256" key="1">
    <source>
        <dbReference type="SAM" id="Coils"/>
    </source>
</evidence>
<dbReference type="AlphaFoldDB" id="A0AAW0MW38"/>
<keyword evidence="1" id="KW-0175">Coiled coil</keyword>
<gene>
    <name evidence="2" type="ORF">WMY93_027118</name>
</gene>
<evidence type="ECO:0000313" key="3">
    <source>
        <dbReference type="Proteomes" id="UP001460270"/>
    </source>
</evidence>
<accession>A0AAW0MW38</accession>
<proteinExistence type="predicted"/>
<dbReference type="Proteomes" id="UP001460270">
    <property type="component" value="Unassembled WGS sequence"/>
</dbReference>